<evidence type="ECO:0000256" key="7">
    <source>
        <dbReference type="SAM" id="Phobius"/>
    </source>
</evidence>
<keyword evidence="5" id="KW-1015">Disulfide bond</keyword>
<evidence type="ECO:0000259" key="9">
    <source>
        <dbReference type="PROSITE" id="PS50261"/>
    </source>
</evidence>
<feature type="transmembrane region" description="Helical" evidence="7">
    <location>
        <begin position="531"/>
        <end position="551"/>
    </location>
</feature>
<evidence type="ECO:0000313" key="10">
    <source>
        <dbReference type="EMBL" id="VEN51222.1"/>
    </source>
</evidence>
<name>A0A653CTY7_CALMS</name>
<evidence type="ECO:0000256" key="5">
    <source>
        <dbReference type="ARBA" id="ARBA00023157"/>
    </source>
</evidence>
<feature type="transmembrane region" description="Helical" evidence="7">
    <location>
        <begin position="572"/>
        <end position="592"/>
    </location>
</feature>
<keyword evidence="11" id="KW-1185">Reference proteome</keyword>
<dbReference type="AlphaFoldDB" id="A0A653CTY7"/>
<dbReference type="InterPro" id="IPR057244">
    <property type="entry name" value="GAIN_B"/>
</dbReference>
<gene>
    <name evidence="10" type="ORF">CALMAC_LOCUS11756</name>
</gene>
<dbReference type="PANTHER" id="PTHR12011">
    <property type="entry name" value="ADHESION G-PROTEIN COUPLED RECEPTOR"/>
    <property type="match status" value="1"/>
</dbReference>
<keyword evidence="4 7" id="KW-0472">Membrane</keyword>
<keyword evidence="2 7" id="KW-0812">Transmembrane</keyword>
<feature type="non-terminal residue" evidence="10">
    <location>
        <position position="812"/>
    </location>
</feature>
<feature type="compositionally biased region" description="Low complexity" evidence="6">
    <location>
        <begin position="688"/>
        <end position="703"/>
    </location>
</feature>
<dbReference type="Gene3D" id="1.20.1070.10">
    <property type="entry name" value="Rhodopsin 7-helix transmembrane proteins"/>
    <property type="match status" value="1"/>
</dbReference>
<organism evidence="10 11">
    <name type="scientific">Callosobruchus maculatus</name>
    <name type="common">Southern cowpea weevil</name>
    <name type="synonym">Pulse bruchid</name>
    <dbReference type="NCBI Taxonomy" id="64391"/>
    <lineage>
        <taxon>Eukaryota</taxon>
        <taxon>Metazoa</taxon>
        <taxon>Ecdysozoa</taxon>
        <taxon>Arthropoda</taxon>
        <taxon>Hexapoda</taxon>
        <taxon>Insecta</taxon>
        <taxon>Pterygota</taxon>
        <taxon>Neoptera</taxon>
        <taxon>Endopterygota</taxon>
        <taxon>Coleoptera</taxon>
        <taxon>Polyphaga</taxon>
        <taxon>Cucujiformia</taxon>
        <taxon>Chrysomeloidea</taxon>
        <taxon>Chrysomelidae</taxon>
        <taxon>Bruchinae</taxon>
        <taxon>Bruchini</taxon>
        <taxon>Callosobruchus</taxon>
    </lineage>
</organism>
<dbReference type="PANTHER" id="PTHR12011:SF347">
    <property type="entry name" value="FI21270P1-RELATED"/>
    <property type="match status" value="1"/>
</dbReference>
<sequence>NLVEYERSRHGLELSHNQDKDYVGDVVQSASVVLHEMYAGHWSRIRKLTGEGPEDLVADIYQYLQVLADSQRDTYITPFEIVAPDLVLGLDVVTPESVYGWEPAHLPPLHPGHTYSIESVILPDTSPYLEELHSNGSSLFPYSSVGPSVIFPKYNNYLLNASKFDHYTKIAVPLSLLGIRKLDIGEVTTTRSSLPEEGAVLSYAEYRRVGALFPAAYDDSVARRWGVDITVASPLISVTILVPRYHDDNIPLSSTHHSNEEDSKSYEEKLSMSLRRTRRERPVSYSSLSGISLAAPIRLHVWLDYNRTTINERSNPQCVHWTTVRGWGEWSRVGCRTELDDDWFSRSDDSPITVNCTCNHLGTFAILVDIVDLEYVPEPSLLENVSSYSCFSISLPLLLGAYLILALIRGVQTNSNTIRKHLVLCVFLAELLYFIALKARRPMLSSEFYCKICAIGLQYLWLASFSWMLVDAVHLYRMLTEMRDINHGPMRFYYSMGYALPALVVGLSVGVRAHQYGNYYFCWVSLYESVVWSLVGPICILVSINFIVLIFSIRAAFTLQDHVLGFGNLRTLLWVSVVSLPLLGATWTIALLNASERHTLLTPMLSAAVLVHAGFSLAGYCFANNRVRQNLARSIMRCIGKKVPLLDTGSVIGAPSTSSQNISHTPHSRSALAYHSSLEANRRNLGISTSSTTSRSTTKTSSSPYRSDAHLRHTSTSTSNYNSASDVPSYLRSAVAQPATHGHRSRDNASNPAIGAGHSCDSEEDSDGSEGRSLDLASSHSSDEDDASSMAQHHHKGSHTKRRGGFRHMNHG</sequence>
<proteinExistence type="predicted"/>
<dbReference type="Gene3D" id="2.60.220.50">
    <property type="match status" value="1"/>
</dbReference>
<feature type="transmembrane region" description="Helical" evidence="7">
    <location>
        <begin position="604"/>
        <end position="623"/>
    </location>
</feature>
<evidence type="ECO:0000259" key="8">
    <source>
        <dbReference type="PROSITE" id="PS50221"/>
    </source>
</evidence>
<dbReference type="FunFam" id="1.20.1070.10:FF:000202">
    <property type="entry name" value="Cadherin EGF LAG seven-pass G-type receptor"/>
    <property type="match status" value="1"/>
</dbReference>
<dbReference type="Proteomes" id="UP000410492">
    <property type="component" value="Unassembled WGS sequence"/>
</dbReference>
<protein>
    <submittedName>
        <fullName evidence="10">Uncharacterized protein</fullName>
    </submittedName>
</protein>
<feature type="domain" description="G-protein coupled receptors family 2 profile 2" evidence="9">
    <location>
        <begin position="383"/>
        <end position="624"/>
    </location>
</feature>
<dbReference type="Pfam" id="PF01825">
    <property type="entry name" value="GPS"/>
    <property type="match status" value="1"/>
</dbReference>
<evidence type="ECO:0000256" key="2">
    <source>
        <dbReference type="ARBA" id="ARBA00022692"/>
    </source>
</evidence>
<comment type="subcellular location">
    <subcellularLocation>
        <location evidence="1">Membrane</location>
        <topology evidence="1">Multi-pass membrane protein</topology>
    </subcellularLocation>
</comment>
<feature type="compositionally biased region" description="Basic residues" evidence="6">
    <location>
        <begin position="792"/>
        <end position="812"/>
    </location>
</feature>
<accession>A0A653CTY7</accession>
<evidence type="ECO:0000256" key="1">
    <source>
        <dbReference type="ARBA" id="ARBA00004141"/>
    </source>
</evidence>
<feature type="transmembrane region" description="Helical" evidence="7">
    <location>
        <begin position="422"/>
        <end position="439"/>
    </location>
</feature>
<feature type="transmembrane region" description="Helical" evidence="7">
    <location>
        <begin position="459"/>
        <end position="479"/>
    </location>
</feature>
<dbReference type="GO" id="GO:0007166">
    <property type="term" value="P:cell surface receptor signaling pathway"/>
    <property type="evidence" value="ECO:0007669"/>
    <property type="project" value="InterPro"/>
</dbReference>
<dbReference type="EMBL" id="CAACVG010008839">
    <property type="protein sequence ID" value="VEN51222.1"/>
    <property type="molecule type" value="Genomic_DNA"/>
</dbReference>
<dbReference type="GO" id="GO:0005886">
    <property type="term" value="C:plasma membrane"/>
    <property type="evidence" value="ECO:0007669"/>
    <property type="project" value="UniProtKB-SubCell"/>
</dbReference>
<feature type="transmembrane region" description="Helical" evidence="7">
    <location>
        <begin position="491"/>
        <end position="511"/>
    </location>
</feature>
<dbReference type="Pfam" id="PF00002">
    <property type="entry name" value="7tm_2"/>
    <property type="match status" value="1"/>
</dbReference>
<dbReference type="InterPro" id="IPR017981">
    <property type="entry name" value="GPCR_2-like_7TM"/>
</dbReference>
<feature type="region of interest" description="Disordered" evidence="6">
    <location>
        <begin position="684"/>
        <end position="812"/>
    </location>
</feature>
<evidence type="ECO:0000256" key="4">
    <source>
        <dbReference type="ARBA" id="ARBA00023136"/>
    </source>
</evidence>
<reference evidence="10 11" key="1">
    <citation type="submission" date="2019-01" db="EMBL/GenBank/DDBJ databases">
        <authorList>
            <person name="Sayadi A."/>
        </authorList>
    </citation>
    <scope>NUCLEOTIDE SEQUENCE [LARGE SCALE GENOMIC DNA]</scope>
</reference>
<keyword evidence="3 7" id="KW-1133">Transmembrane helix</keyword>
<evidence type="ECO:0000313" key="11">
    <source>
        <dbReference type="Proteomes" id="UP000410492"/>
    </source>
</evidence>
<dbReference type="InterPro" id="IPR000832">
    <property type="entry name" value="GPCR_2_secretin-like"/>
</dbReference>
<evidence type="ECO:0000256" key="3">
    <source>
        <dbReference type="ARBA" id="ARBA00022989"/>
    </source>
</evidence>
<dbReference type="GO" id="GO:0004930">
    <property type="term" value="F:G protein-coupled receptor activity"/>
    <property type="evidence" value="ECO:0007669"/>
    <property type="project" value="InterPro"/>
</dbReference>
<dbReference type="InterPro" id="IPR000203">
    <property type="entry name" value="GPS"/>
</dbReference>
<feature type="non-terminal residue" evidence="10">
    <location>
        <position position="1"/>
    </location>
</feature>
<dbReference type="PRINTS" id="PR00249">
    <property type="entry name" value="GPCRSECRETIN"/>
</dbReference>
<feature type="transmembrane region" description="Helical" evidence="7">
    <location>
        <begin position="391"/>
        <end position="410"/>
    </location>
</feature>
<dbReference type="SMART" id="SM00303">
    <property type="entry name" value="GPS"/>
    <property type="match status" value="1"/>
</dbReference>
<dbReference type="PROSITE" id="PS50221">
    <property type="entry name" value="GAIN_B"/>
    <property type="match status" value="1"/>
</dbReference>
<feature type="domain" description="GAIN-B" evidence="8">
    <location>
        <begin position="147"/>
        <end position="374"/>
    </location>
</feature>
<dbReference type="CDD" id="cd15441">
    <property type="entry name" value="7tmB2_CELSR_Adhesion_IV"/>
    <property type="match status" value="1"/>
</dbReference>
<dbReference type="InterPro" id="IPR046338">
    <property type="entry name" value="GAIN_dom_sf"/>
</dbReference>
<dbReference type="OrthoDB" id="26203at2759"/>
<dbReference type="PROSITE" id="PS50261">
    <property type="entry name" value="G_PROTEIN_RECEP_F2_4"/>
    <property type="match status" value="1"/>
</dbReference>
<evidence type="ECO:0000256" key="6">
    <source>
        <dbReference type="SAM" id="MobiDB-lite"/>
    </source>
</evidence>